<feature type="domain" description="D-isomer specific 2-hydroxyacid dehydrogenase NAD-binding" evidence="6">
    <location>
        <begin position="112"/>
        <end position="290"/>
    </location>
</feature>
<dbReference type="GO" id="GO:0051287">
    <property type="term" value="F:NAD binding"/>
    <property type="evidence" value="ECO:0007669"/>
    <property type="project" value="InterPro"/>
</dbReference>
<dbReference type="SUPFAM" id="SSF52283">
    <property type="entry name" value="Formate/glycerate dehydrogenase catalytic domain-like"/>
    <property type="match status" value="1"/>
</dbReference>
<reference evidence="7 8" key="1">
    <citation type="submission" date="2015-01" db="PDB data bank">
        <title>Crystal Structure of Phosphoglycerate Oxidoreductase from Vibrio Cholerae O395.</title>
        <authorList>
            <person name="Tarique K.F."/>
            <person name="Rehman S.A.A."/>
            <person name="Devi S."/>
            <person name="Gourinath S."/>
        </authorList>
    </citation>
    <scope>X-RAY CRYSTALLOGRAPHY (2.10 ANGSTROMS) OF 2-324</scope>
</reference>
<evidence type="ECO:0000256" key="1">
    <source>
        <dbReference type="ARBA" id="ARBA00005854"/>
    </source>
</evidence>
<dbReference type="PDB" id="4S1V">
    <property type="method" value="X-ray"/>
    <property type="resolution" value="2.10 A"/>
    <property type="chains" value="A/B/C/D=2-324"/>
</dbReference>
<dbReference type="Pfam" id="PF02826">
    <property type="entry name" value="2-Hacid_dh_C"/>
    <property type="match status" value="1"/>
</dbReference>
<dbReference type="InterPro" id="IPR050857">
    <property type="entry name" value="D-2-hydroxyacid_DH"/>
</dbReference>
<keyword evidence="3" id="KW-0520">NAD</keyword>
<keyword evidence="2 4" id="KW-0560">Oxidoreductase</keyword>
<dbReference type="Pfam" id="PF00389">
    <property type="entry name" value="2-Hacid_dh"/>
    <property type="match status" value="1"/>
</dbReference>
<evidence type="ECO:0000256" key="3">
    <source>
        <dbReference type="ARBA" id="ARBA00023027"/>
    </source>
</evidence>
<evidence type="ECO:0000256" key="2">
    <source>
        <dbReference type="ARBA" id="ARBA00023002"/>
    </source>
</evidence>
<protein>
    <submittedName>
        <fullName evidence="7">D-3-phosphoglycerate dehydrogenase-related protein</fullName>
        <ecNumber evidence="7">1.1.1.95</ecNumber>
    </submittedName>
</protein>
<sequence>MMKIAILDDYQNVVRGLNAFQCLQGHDVTVFNDSVSDETVLIERLKPFEALVLIRERTPITENLLAHLPNLKLISQTGKVSNHIDVPLCERYGVTVLEGIGSPVAPAELCWSLILAASRHLPSYIEQLHAGHWQQNGGLGLGRTLSGRTLGIWGLGKIGQRIAQFGHVFGMPILVWGSEASRQKALELGYQAAADKAEFFAKADVLSLHLRLNDATRGIVTKQDLLAMKPDSLFVNTSRAELVESGALYSVMQANPMRQAAVDVYENEPALPNNEPLLSLPNVLCAPHLGYVEKNSYEIYFQAAFENVVKFAHSAAKASLSDKALEHHHHHH</sequence>
<feature type="domain" description="D-isomer specific 2-hydroxyacid dehydrogenase catalytic" evidence="5">
    <location>
        <begin position="20"/>
        <end position="316"/>
    </location>
</feature>
<evidence type="ECO:0000259" key="6">
    <source>
        <dbReference type="Pfam" id="PF02826"/>
    </source>
</evidence>
<evidence type="ECO:0000313" key="7">
    <source>
        <dbReference type="PDB" id="4S1V"/>
    </source>
</evidence>
<evidence type="ECO:0000259" key="5">
    <source>
        <dbReference type="Pfam" id="PF00389"/>
    </source>
</evidence>
<dbReference type="SUPFAM" id="SSF51735">
    <property type="entry name" value="NAD(P)-binding Rossmann-fold domains"/>
    <property type="match status" value="1"/>
</dbReference>
<accession>A0A0H2UKZ7</accession>
<dbReference type="SMR" id="A0A0H2UKZ7"/>
<dbReference type="CDD" id="cd12169">
    <property type="entry name" value="PGDH_like_1"/>
    <property type="match status" value="1"/>
</dbReference>
<evidence type="ECO:0000256" key="4">
    <source>
        <dbReference type="RuleBase" id="RU003719"/>
    </source>
</evidence>
<dbReference type="InterPro" id="IPR006139">
    <property type="entry name" value="D-isomer_2_OHA_DH_cat_dom"/>
</dbReference>
<organism evidence="7">
    <name type="scientific">Vibrio cholerae serotype O1 (strain ATCC 39541 / Classical Ogawa 395 / O395)</name>
    <dbReference type="NCBI Taxonomy" id="345073"/>
    <lineage>
        <taxon>Bacteria</taxon>
        <taxon>Pseudomonadati</taxon>
        <taxon>Pseudomonadota</taxon>
        <taxon>Gammaproteobacteria</taxon>
        <taxon>Vibrionales</taxon>
        <taxon>Vibrionaceae</taxon>
        <taxon>Vibrio</taxon>
    </lineage>
</organism>
<dbReference type="PANTHER" id="PTHR42789:SF1">
    <property type="entry name" value="D-ISOMER SPECIFIC 2-HYDROXYACID DEHYDROGENASE FAMILY PROTEIN (AFU_ORTHOLOGUE AFUA_6G10090)"/>
    <property type="match status" value="1"/>
</dbReference>
<evidence type="ECO:0007829" key="8">
    <source>
        <dbReference type="PDB" id="4S1V"/>
    </source>
</evidence>
<name>A0A0H2UKZ7_VIBC3</name>
<dbReference type="EC" id="1.1.1.95" evidence="7"/>
<dbReference type="InterPro" id="IPR006140">
    <property type="entry name" value="D-isomer_DH_NAD-bd"/>
</dbReference>
<dbReference type="PANTHER" id="PTHR42789">
    <property type="entry name" value="D-ISOMER SPECIFIC 2-HYDROXYACID DEHYDROGENASE FAMILY PROTEIN (AFU_ORTHOLOGUE AFUA_6G10090)"/>
    <property type="match status" value="1"/>
</dbReference>
<dbReference type="AlphaFoldDB" id="A0A0H2UKZ7"/>
<keyword evidence="7 8" id="KW-0002">3D-structure</keyword>
<dbReference type="InterPro" id="IPR036291">
    <property type="entry name" value="NAD(P)-bd_dom_sf"/>
</dbReference>
<dbReference type="Gene3D" id="3.40.50.720">
    <property type="entry name" value="NAD(P)-binding Rossmann-like Domain"/>
    <property type="match status" value="2"/>
</dbReference>
<comment type="similarity">
    <text evidence="1 4">Belongs to the D-isomer specific 2-hydroxyacid dehydrogenase family.</text>
</comment>
<dbReference type="EvolutionaryTrace" id="A0A0H2UKZ7"/>
<dbReference type="PDBsum" id="4S1V"/>
<dbReference type="GO" id="GO:0004617">
    <property type="term" value="F:phosphoglycerate dehydrogenase activity"/>
    <property type="evidence" value="ECO:0007669"/>
    <property type="project" value="UniProtKB-EC"/>
</dbReference>
<gene>
    <name evidence="7" type="primary">VC0395_0573</name>
    <name evidence="7" type="ORF">VC395_A0682</name>
</gene>
<proteinExistence type="evidence at protein level"/>